<dbReference type="InterPro" id="IPR026054">
    <property type="entry name" value="Nucleoporin"/>
</dbReference>
<feature type="compositionally biased region" description="Low complexity" evidence="1">
    <location>
        <begin position="1082"/>
        <end position="1098"/>
    </location>
</feature>
<keyword evidence="4" id="KW-1185">Reference proteome</keyword>
<feature type="compositionally biased region" description="Low complexity" evidence="1">
    <location>
        <begin position="596"/>
        <end position="616"/>
    </location>
</feature>
<feature type="transmembrane region" description="Helical" evidence="2">
    <location>
        <begin position="20"/>
        <end position="38"/>
    </location>
</feature>
<feature type="region of interest" description="Disordered" evidence="1">
    <location>
        <begin position="1038"/>
        <end position="1109"/>
    </location>
</feature>
<keyword evidence="2" id="KW-1133">Transmembrane helix</keyword>
<sequence length="1109" mass="111613">IKVLRRRAAAMSPREKRRIALISVALLAVAIFCFALYYIPTFLYVLFILGVCTVACFCHAGGPSQHTRLGPQPRPALAIPPALRRWLPGKTANGVPSAGRVSSRGHQGRPGKGELGDSAAPRGERRWEVRGAFQKEAEGGGNGSFVFSPRDLLMGSYLSKADSPGAGGASRELRERLARPNHAVHTPNRRLSFGDSLGAAGRFSITPQRHYPLQQPGCPSLGPLPPVQWDGCRRKNVLTPRNSPAARSPVTVKIARPEPSRTRSPLFDRLSSPLTALAPGLGASVDPCSKEAVLTALKEGRKREVEEEEGRSCSEGQESKRRRHDSSGSAHSAFEPLLANGVPSQLVPKPGTLKRGANALLTEETLMKRSRTSSVSSLSSGLAPSGVLGSARNPILSSYSSSRGCLQQKKTPALSLSPLSSPGSSRSQTPERPTKKLREEEAFSSTFLSAAKSDTTPKSQARETEKPSPAPTVPVAPSSPASRAAEGKRKRKIQLVSSRRGDSITLPPPPELGYSITVSDLDSEKKAALHRIRKVLEEPEPAKPTPAPAVPLFSQAAVSASSPLGTASLLLYTSTAGAPTPPSVSIAAPASNPGMASIPPSSSSSSGVAPASSTAASPLLESLRKMQNSPALSTAPNTDSQRAENPFLLIFPVFSFSTGSPAAGAETPKAPVVTFSMSSPPVLASSILGAAPVKTEPGPAPAQLPQPAASASQPSATPAAPPAASSGSQTGALSFGLASTAQPMAALSFATTTTTSAPNAKPLLSAFKPVFGAPAPAVTSSSAATTFKPVFGGSTASSAFGQPVGTTGGAATTSSATAATSAASIFTGLSASTSAPASGTQTPAKPAFGSWGAGASGSTAAPASTAGGAFQFAGPAASQATFAFGKPSFDGPATFGSAAPAAAAKPFTFGASGAAGATPFSFGGATTTTAAPSFGTPSQPAFGSGSTGFSFGTTTAAAAAPAFGSTTQTSAPLPVPTPSFSFGAAASAQASAPPASQGAPQPTAGFSFGAGLSSAQFAAPAAPSPAFSFGASNAKDSKPAFGTPTPAFGQSSSGGPLPFGSPGTPAPGFGGLTSTPFGATPGASFSIGSGSKSSARQRLQARRQHPRKK</sequence>
<dbReference type="PANTHER" id="PTHR23193">
    <property type="entry name" value="NUCLEAR PORE COMPLEX PROTEIN NUP"/>
    <property type="match status" value="1"/>
</dbReference>
<dbReference type="Pfam" id="PF15229">
    <property type="entry name" value="POM121"/>
    <property type="match status" value="1"/>
</dbReference>
<dbReference type="Bgee" id="ENSLOCG00000001122">
    <property type="expression patterns" value="Expressed in camera-type eye and 10 other cell types or tissues"/>
</dbReference>
<reference evidence="3" key="3">
    <citation type="submission" date="2025-09" db="UniProtKB">
        <authorList>
            <consortium name="Ensembl"/>
        </authorList>
    </citation>
    <scope>IDENTIFICATION</scope>
</reference>
<dbReference type="GO" id="GO:0006405">
    <property type="term" value="P:RNA export from nucleus"/>
    <property type="evidence" value="ECO:0000318"/>
    <property type="project" value="GO_Central"/>
</dbReference>
<dbReference type="Ensembl" id="ENSLOCT00000001275.1">
    <property type="protein sequence ID" value="ENSLOCP00000001271.1"/>
    <property type="gene ID" value="ENSLOCG00000001122.1"/>
</dbReference>
<dbReference type="FunCoup" id="W5LYR4">
    <property type="interactions" value="743"/>
</dbReference>
<dbReference type="eggNOG" id="ENOG502R5GW">
    <property type="taxonomic scope" value="Eukaryota"/>
</dbReference>
<dbReference type="HOGENOM" id="CLU_011366_0_0_1"/>
<dbReference type="AlphaFoldDB" id="W5LYR4"/>
<dbReference type="GO" id="GO:0005643">
    <property type="term" value="C:nuclear pore"/>
    <property type="evidence" value="ECO:0000318"/>
    <property type="project" value="GO_Central"/>
</dbReference>
<feature type="compositionally biased region" description="Low complexity" evidence="1">
    <location>
        <begin position="705"/>
        <end position="729"/>
    </location>
</feature>
<dbReference type="EMBL" id="AHAT01005588">
    <property type="status" value="NOT_ANNOTATED_CDS"/>
    <property type="molecule type" value="Genomic_DNA"/>
</dbReference>
<reference evidence="4" key="1">
    <citation type="submission" date="2011-12" db="EMBL/GenBank/DDBJ databases">
        <title>The Draft Genome of Lepisosteus oculatus.</title>
        <authorList>
            <consortium name="The Broad Institute Genome Assembly &amp; Analysis Group"/>
            <consortium name="Computational R&amp;D Group"/>
            <consortium name="and Sequencing Platform"/>
            <person name="Di Palma F."/>
            <person name="Alfoldi J."/>
            <person name="Johnson J."/>
            <person name="Berlin A."/>
            <person name="Gnerre S."/>
            <person name="Jaffe D."/>
            <person name="MacCallum I."/>
            <person name="Young S."/>
            <person name="Walker B.J."/>
            <person name="Lander E.S."/>
            <person name="Lindblad-Toh K."/>
        </authorList>
    </citation>
    <scope>NUCLEOTIDE SEQUENCE [LARGE SCALE GENOMIC DNA]</scope>
</reference>
<feature type="region of interest" description="Disordered" evidence="1">
    <location>
        <begin position="300"/>
        <end position="352"/>
    </location>
</feature>
<dbReference type="Proteomes" id="UP000018468">
    <property type="component" value="Linkage group LG22"/>
</dbReference>
<dbReference type="InParanoid" id="W5LYR4"/>
<feature type="compositionally biased region" description="Low complexity" evidence="1">
    <location>
        <begin position="412"/>
        <end position="427"/>
    </location>
</feature>
<dbReference type="GO" id="GO:0006606">
    <property type="term" value="P:protein import into nucleus"/>
    <property type="evidence" value="ECO:0000318"/>
    <property type="project" value="GO_Central"/>
</dbReference>
<feature type="compositionally biased region" description="Polar residues" evidence="1">
    <location>
        <begin position="395"/>
        <end position="410"/>
    </location>
</feature>
<protein>
    <submittedName>
        <fullName evidence="3">POM121 transmembrane nucleoporin</fullName>
    </submittedName>
</protein>
<keyword evidence="2" id="KW-0812">Transmembrane</keyword>
<feature type="region of interest" description="Disordered" evidence="1">
    <location>
        <begin position="595"/>
        <end position="616"/>
    </location>
</feature>
<dbReference type="EMBL" id="AHAT01005590">
    <property type="status" value="NOT_ANNOTATED_CDS"/>
    <property type="molecule type" value="Genomic_DNA"/>
</dbReference>
<accession>W5LYR4</accession>
<feature type="compositionally biased region" description="Basic and acidic residues" evidence="1">
    <location>
        <begin position="432"/>
        <end position="441"/>
    </location>
</feature>
<organism evidence="3 4">
    <name type="scientific">Lepisosteus oculatus</name>
    <name type="common">Spotted gar</name>
    <dbReference type="NCBI Taxonomy" id="7918"/>
    <lineage>
        <taxon>Eukaryota</taxon>
        <taxon>Metazoa</taxon>
        <taxon>Chordata</taxon>
        <taxon>Craniata</taxon>
        <taxon>Vertebrata</taxon>
        <taxon>Euteleostomi</taxon>
        <taxon>Actinopterygii</taxon>
        <taxon>Neopterygii</taxon>
        <taxon>Holostei</taxon>
        <taxon>Semionotiformes</taxon>
        <taxon>Lepisosteidae</taxon>
        <taxon>Lepisosteus</taxon>
    </lineage>
</organism>
<name>W5LYR4_LEPOC</name>
<evidence type="ECO:0000256" key="1">
    <source>
        <dbReference type="SAM" id="MobiDB-lite"/>
    </source>
</evidence>
<feature type="compositionally biased region" description="Low complexity" evidence="1">
    <location>
        <begin position="1051"/>
        <end position="1063"/>
    </location>
</feature>
<feature type="compositionally biased region" description="Low complexity" evidence="1">
    <location>
        <begin position="373"/>
        <end position="391"/>
    </location>
</feature>
<evidence type="ECO:0000256" key="2">
    <source>
        <dbReference type="SAM" id="Phobius"/>
    </source>
</evidence>
<dbReference type="GO" id="GO:0017056">
    <property type="term" value="F:structural constituent of nuclear pore"/>
    <property type="evidence" value="ECO:0000318"/>
    <property type="project" value="GO_Central"/>
</dbReference>
<dbReference type="EMBL" id="AHAT01005589">
    <property type="status" value="NOT_ANNOTATED_CDS"/>
    <property type="molecule type" value="Genomic_DNA"/>
</dbReference>
<feature type="compositionally biased region" description="Low complexity" evidence="1">
    <location>
        <begin position="475"/>
        <end position="484"/>
    </location>
</feature>
<dbReference type="STRING" id="7918.ENSLOCP00000001271"/>
<feature type="region of interest" description="Disordered" evidence="1">
    <location>
        <begin position="91"/>
        <end position="124"/>
    </location>
</feature>
<evidence type="ECO:0000313" key="4">
    <source>
        <dbReference type="Proteomes" id="UP000018468"/>
    </source>
</evidence>
<dbReference type="OMA" id="VCCIVCY"/>
<feature type="compositionally biased region" description="Polar residues" evidence="1">
    <location>
        <begin position="443"/>
        <end position="459"/>
    </location>
</feature>
<dbReference type="GO" id="GO:0008139">
    <property type="term" value="F:nuclear localization sequence binding"/>
    <property type="evidence" value="ECO:0000318"/>
    <property type="project" value="GO_Central"/>
</dbReference>
<proteinExistence type="predicted"/>
<dbReference type="GeneTree" id="ENSGT00940000153253"/>
<evidence type="ECO:0000313" key="3">
    <source>
        <dbReference type="Ensembl" id="ENSLOCP00000001271.1"/>
    </source>
</evidence>
<feature type="compositionally biased region" description="Basic residues" evidence="1">
    <location>
        <begin position="1099"/>
        <end position="1109"/>
    </location>
</feature>
<feature type="region of interest" description="Disordered" evidence="1">
    <location>
        <begin position="693"/>
        <end position="729"/>
    </location>
</feature>
<keyword evidence="2" id="KW-0472">Membrane</keyword>
<dbReference type="PANTHER" id="PTHR23193:SF5">
    <property type="entry name" value="NUCLEAR ENVELOPE PORE MEMBRANE PROTEIN POM 121C-RELATED"/>
    <property type="match status" value="1"/>
</dbReference>
<reference evidence="3" key="2">
    <citation type="submission" date="2025-08" db="UniProtKB">
        <authorList>
            <consortium name="Ensembl"/>
        </authorList>
    </citation>
    <scope>IDENTIFICATION</scope>
</reference>
<feature type="region of interest" description="Disordered" evidence="1">
    <location>
        <begin position="364"/>
        <end position="512"/>
    </location>
</feature>